<evidence type="ECO:0000313" key="9">
    <source>
        <dbReference type="RefSeq" id="XP_015594918.1"/>
    </source>
</evidence>
<dbReference type="RefSeq" id="XP_015594913.1">
    <property type="nucleotide sequence ID" value="XM_015739427.1"/>
</dbReference>
<evidence type="ECO:0000313" key="2">
    <source>
        <dbReference type="Proteomes" id="UP000694920"/>
    </source>
</evidence>
<feature type="compositionally biased region" description="Polar residues" evidence="1">
    <location>
        <begin position="50"/>
        <end position="65"/>
    </location>
</feature>
<dbReference type="Proteomes" id="UP000694920">
    <property type="component" value="Unplaced"/>
</dbReference>
<feature type="compositionally biased region" description="Basic and acidic residues" evidence="1">
    <location>
        <begin position="230"/>
        <end position="240"/>
    </location>
</feature>
<evidence type="ECO:0000313" key="3">
    <source>
        <dbReference type="RefSeq" id="XP_015594909.1"/>
    </source>
</evidence>
<reference evidence="3 4" key="1">
    <citation type="submission" date="2025-04" db="UniProtKB">
        <authorList>
            <consortium name="RefSeq"/>
        </authorList>
    </citation>
    <scope>IDENTIFICATION</scope>
</reference>
<dbReference type="AlphaFoldDB" id="A0AAJ7BUR0"/>
<sequence length="522" mass="58270">MGKTPKKAVPGGDERNLYIRRLKTATASSKASDTSLPERQRESENENRSKLSGTQKQLPSNTGKTFKSKLRSPSKSGVSRLPKPQSRVAAASSKEHKKLEPAYKAAKSMMSKLQKEAEEADVKLKVSIEKEDVKEQNPENETKEQITDKEAESETQTNEKLEDQHGSIDSVESNQSDAIILAEKVVTPQNIEDTSKPEEIITDEKNNHSTTTEEDQEGSNFRLNFIIEDDSPKKSEDNFAERNSSQEEEQVIEIKNDEKEMKASITEKDDNKSEALTDTESYSVDVVESTTSEVSEASELVTQIESDKVAEKSTSIPGDDVSFVTYDSNIMLKDVKIKLNDCLKDNSKLFDTSNADNSISEPLSKDSSFGRTLRNISGRHSIGRMRHVTLRDRRLSPNNSLFVNTSSASLPAEEAGEQKFSHYRSDLSEKFSSNGSAMEKKRKLELDACNSAKKIKTNEESSFLNSSIGLLRGWRRPIQVSTPNVAGYKLKPDKLNISGIHGRNDRILDNESEVTKNWCTVM</sequence>
<dbReference type="RefSeq" id="XP_024940618.1">
    <property type="nucleotide sequence ID" value="XM_025084850.1"/>
</dbReference>
<name>A0AAJ7BUR0_CEPCN</name>
<keyword evidence="2" id="KW-1185">Reference proteome</keyword>
<evidence type="ECO:0000313" key="11">
    <source>
        <dbReference type="RefSeq" id="XP_024940617.1"/>
    </source>
</evidence>
<evidence type="ECO:0000313" key="7">
    <source>
        <dbReference type="RefSeq" id="XP_015594914.1"/>
    </source>
</evidence>
<accession>A0AAJ7BUR0</accession>
<dbReference type="RefSeq" id="XP_015594910.1">
    <property type="nucleotide sequence ID" value="XM_015739424.2"/>
</dbReference>
<feature type="compositionally biased region" description="Basic and acidic residues" evidence="1">
    <location>
        <begin position="36"/>
        <end position="49"/>
    </location>
</feature>
<feature type="compositionally biased region" description="Low complexity" evidence="1">
    <location>
        <begin position="24"/>
        <end position="35"/>
    </location>
</feature>
<evidence type="ECO:0000313" key="6">
    <source>
        <dbReference type="RefSeq" id="XP_015594913.1"/>
    </source>
</evidence>
<dbReference type="RefSeq" id="XP_015594911.1">
    <property type="nucleotide sequence ID" value="XM_015739425.2"/>
</dbReference>
<organism evidence="2 7">
    <name type="scientific">Cephus cinctus</name>
    <name type="common">Wheat stem sawfly</name>
    <dbReference type="NCBI Taxonomy" id="211228"/>
    <lineage>
        <taxon>Eukaryota</taxon>
        <taxon>Metazoa</taxon>
        <taxon>Ecdysozoa</taxon>
        <taxon>Arthropoda</taxon>
        <taxon>Hexapoda</taxon>
        <taxon>Insecta</taxon>
        <taxon>Pterygota</taxon>
        <taxon>Neoptera</taxon>
        <taxon>Endopterygota</taxon>
        <taxon>Hymenoptera</taxon>
        <taxon>Cephoidea</taxon>
        <taxon>Cephidae</taxon>
        <taxon>Cephus</taxon>
    </lineage>
</organism>
<proteinExistence type="predicted"/>
<dbReference type="RefSeq" id="XP_024940616.1">
    <property type="nucleotide sequence ID" value="XM_025084848.1"/>
</dbReference>
<dbReference type="KEGG" id="ccin:107267553"/>
<dbReference type="RefSeq" id="XP_015594914.1">
    <property type="nucleotide sequence ID" value="XM_015739428.2"/>
</dbReference>
<gene>
    <name evidence="3 4 5 6 7 8 9 10 11 12" type="primary">LOC107267553</name>
</gene>
<evidence type="ECO:0000313" key="5">
    <source>
        <dbReference type="RefSeq" id="XP_015594911.1"/>
    </source>
</evidence>
<dbReference type="RefSeq" id="XP_024940617.1">
    <property type="nucleotide sequence ID" value="XM_025084849.1"/>
</dbReference>
<evidence type="ECO:0000313" key="10">
    <source>
        <dbReference type="RefSeq" id="XP_024940616.1"/>
    </source>
</evidence>
<evidence type="ECO:0000256" key="1">
    <source>
        <dbReference type="SAM" id="MobiDB-lite"/>
    </source>
</evidence>
<dbReference type="RefSeq" id="XP_015594916.1">
    <property type="nucleotide sequence ID" value="XM_015739430.2"/>
</dbReference>
<evidence type="ECO:0000313" key="12">
    <source>
        <dbReference type="RefSeq" id="XP_024940618.1"/>
    </source>
</evidence>
<dbReference type="GeneID" id="107267553"/>
<evidence type="ECO:0000313" key="8">
    <source>
        <dbReference type="RefSeq" id="XP_015594916.1"/>
    </source>
</evidence>
<feature type="compositionally biased region" description="Basic and acidic residues" evidence="1">
    <location>
        <begin position="252"/>
        <end position="275"/>
    </location>
</feature>
<feature type="region of interest" description="Disordered" evidence="1">
    <location>
        <begin position="23"/>
        <end position="284"/>
    </location>
</feature>
<feature type="compositionally biased region" description="Basic and acidic residues" evidence="1">
    <location>
        <begin position="193"/>
        <end position="207"/>
    </location>
</feature>
<dbReference type="RefSeq" id="XP_015594909.1">
    <property type="nucleotide sequence ID" value="XM_015739423.2"/>
</dbReference>
<feature type="compositionally biased region" description="Basic and acidic residues" evidence="1">
    <location>
        <begin position="113"/>
        <end position="166"/>
    </location>
</feature>
<dbReference type="RefSeq" id="XP_015594918.1">
    <property type="nucleotide sequence ID" value="XM_015739432.2"/>
</dbReference>
<evidence type="ECO:0000313" key="4">
    <source>
        <dbReference type="RefSeq" id="XP_015594910.1"/>
    </source>
</evidence>
<protein>
    <submittedName>
        <fullName evidence="3 4">Pre-mRNA-splicing factor CWC22 homolog</fullName>
    </submittedName>
</protein>